<evidence type="ECO:0000256" key="1">
    <source>
        <dbReference type="SAM" id="MobiDB-lite"/>
    </source>
</evidence>
<accession>A0A1L9R5H3</accession>
<dbReference type="GeneID" id="63749505"/>
<dbReference type="PANTHER" id="PTHR35179">
    <property type="entry name" value="PROTEIN CBG02620"/>
    <property type="match status" value="1"/>
</dbReference>
<evidence type="ECO:0000313" key="2">
    <source>
        <dbReference type="EMBL" id="OJJ30186.1"/>
    </source>
</evidence>
<dbReference type="Proteomes" id="UP000184383">
    <property type="component" value="Unassembled WGS sequence"/>
</dbReference>
<dbReference type="RefSeq" id="XP_040683863.1">
    <property type="nucleotide sequence ID" value="XM_040833657.1"/>
</dbReference>
<dbReference type="EMBL" id="KV878217">
    <property type="protein sequence ID" value="OJJ30186.1"/>
    <property type="molecule type" value="Genomic_DNA"/>
</dbReference>
<dbReference type="PANTHER" id="PTHR35179:SF2">
    <property type="entry name" value="START DOMAIN-CONTAINING PROTEIN"/>
    <property type="match status" value="1"/>
</dbReference>
<organism evidence="2 3">
    <name type="scientific">Aspergillus wentii DTO 134E9</name>
    <dbReference type="NCBI Taxonomy" id="1073089"/>
    <lineage>
        <taxon>Eukaryota</taxon>
        <taxon>Fungi</taxon>
        <taxon>Dikarya</taxon>
        <taxon>Ascomycota</taxon>
        <taxon>Pezizomycotina</taxon>
        <taxon>Eurotiomycetes</taxon>
        <taxon>Eurotiomycetidae</taxon>
        <taxon>Eurotiales</taxon>
        <taxon>Aspergillaceae</taxon>
        <taxon>Aspergillus</taxon>
        <taxon>Aspergillus subgen. Cremei</taxon>
    </lineage>
</organism>
<dbReference type="STRING" id="1073089.A0A1L9R5H3"/>
<feature type="region of interest" description="Disordered" evidence="1">
    <location>
        <begin position="1"/>
        <end position="42"/>
    </location>
</feature>
<keyword evidence="3" id="KW-1185">Reference proteome</keyword>
<name>A0A1L9R5H3_ASPWE</name>
<reference evidence="3" key="1">
    <citation type="journal article" date="2017" name="Genome Biol.">
        <title>Comparative genomics reveals high biological diversity and specific adaptations in the industrially and medically important fungal genus Aspergillus.</title>
        <authorList>
            <person name="de Vries R.P."/>
            <person name="Riley R."/>
            <person name="Wiebenga A."/>
            <person name="Aguilar-Osorio G."/>
            <person name="Amillis S."/>
            <person name="Uchima C.A."/>
            <person name="Anderluh G."/>
            <person name="Asadollahi M."/>
            <person name="Askin M."/>
            <person name="Barry K."/>
            <person name="Battaglia E."/>
            <person name="Bayram O."/>
            <person name="Benocci T."/>
            <person name="Braus-Stromeyer S.A."/>
            <person name="Caldana C."/>
            <person name="Canovas D."/>
            <person name="Cerqueira G.C."/>
            <person name="Chen F."/>
            <person name="Chen W."/>
            <person name="Choi C."/>
            <person name="Clum A."/>
            <person name="Dos Santos R.A."/>
            <person name="Damasio A.R."/>
            <person name="Diallinas G."/>
            <person name="Emri T."/>
            <person name="Fekete E."/>
            <person name="Flipphi M."/>
            <person name="Freyberg S."/>
            <person name="Gallo A."/>
            <person name="Gournas C."/>
            <person name="Habgood R."/>
            <person name="Hainaut M."/>
            <person name="Harispe M.L."/>
            <person name="Henrissat B."/>
            <person name="Hilden K.S."/>
            <person name="Hope R."/>
            <person name="Hossain A."/>
            <person name="Karabika E."/>
            <person name="Karaffa L."/>
            <person name="Karanyi Z."/>
            <person name="Krasevec N."/>
            <person name="Kuo A."/>
            <person name="Kusch H."/>
            <person name="LaButti K."/>
            <person name="Lagendijk E.L."/>
            <person name="Lapidus A."/>
            <person name="Levasseur A."/>
            <person name="Lindquist E."/>
            <person name="Lipzen A."/>
            <person name="Logrieco A.F."/>
            <person name="MacCabe A."/>
            <person name="Maekelae M.R."/>
            <person name="Malavazi I."/>
            <person name="Melin P."/>
            <person name="Meyer V."/>
            <person name="Mielnichuk N."/>
            <person name="Miskei M."/>
            <person name="Molnar A.P."/>
            <person name="Mule G."/>
            <person name="Ngan C.Y."/>
            <person name="Orejas M."/>
            <person name="Orosz E."/>
            <person name="Ouedraogo J.P."/>
            <person name="Overkamp K.M."/>
            <person name="Park H.-S."/>
            <person name="Perrone G."/>
            <person name="Piumi F."/>
            <person name="Punt P.J."/>
            <person name="Ram A.F."/>
            <person name="Ramon A."/>
            <person name="Rauscher S."/>
            <person name="Record E."/>
            <person name="Riano-Pachon D.M."/>
            <person name="Robert V."/>
            <person name="Roehrig J."/>
            <person name="Ruller R."/>
            <person name="Salamov A."/>
            <person name="Salih N.S."/>
            <person name="Samson R.A."/>
            <person name="Sandor E."/>
            <person name="Sanguinetti M."/>
            <person name="Schuetze T."/>
            <person name="Sepcic K."/>
            <person name="Shelest E."/>
            <person name="Sherlock G."/>
            <person name="Sophianopoulou V."/>
            <person name="Squina F.M."/>
            <person name="Sun H."/>
            <person name="Susca A."/>
            <person name="Todd R.B."/>
            <person name="Tsang A."/>
            <person name="Unkles S.E."/>
            <person name="van de Wiele N."/>
            <person name="van Rossen-Uffink D."/>
            <person name="Oliveira J.V."/>
            <person name="Vesth T.C."/>
            <person name="Visser J."/>
            <person name="Yu J.-H."/>
            <person name="Zhou M."/>
            <person name="Andersen M.R."/>
            <person name="Archer D.B."/>
            <person name="Baker S.E."/>
            <person name="Benoit I."/>
            <person name="Brakhage A.A."/>
            <person name="Braus G.H."/>
            <person name="Fischer R."/>
            <person name="Frisvad J.C."/>
            <person name="Goldman G.H."/>
            <person name="Houbraken J."/>
            <person name="Oakley B."/>
            <person name="Pocsi I."/>
            <person name="Scazzocchio C."/>
            <person name="Seiboth B."/>
            <person name="vanKuyk P.A."/>
            <person name="Wortman J."/>
            <person name="Dyer P.S."/>
            <person name="Grigoriev I.V."/>
        </authorList>
    </citation>
    <scope>NUCLEOTIDE SEQUENCE [LARGE SCALE GENOMIC DNA]</scope>
    <source>
        <strain evidence="3">DTO 134E9</strain>
    </source>
</reference>
<sequence length="458" mass="51603">MYIPRHGSHSGSGRGRGYRGRFNRPSGKISWRKKPEVAEPPAPRLGSVLATVEISDLVEGLREEDSKITDCRDLASYNWLNRKEPTILIPGKPPAWTPQPDRVKLREDDGEYFRDQNAARYPSHPLQPAVEAILKQNPDFLTTDVDIVGCGSTLGNLLRFARGTDRKFRMVLEAIGSTVFFVRRENSPTQTISGVFGYGHTFPEANTTWEAEVKGSESHQRIIQYSFGGMKCLVRFEADGYHRDLVSQTSGPEDISADRSVDQLLSVLNGSTVSSHQPTEKNLTIESTGSYVPREAIFDLKTRTVWKKDKNIIGEELPRLWISQIPNLVLAFHRSGVFEDIEKIDAREHIASWEKQQKHDLSKFAALLRLLVAFARGQPERFEVFYDGESGVLELREACDDVNKTLPEEVDDIWLLGAYDGFDRAVVKEDAKEDADDWSDSDKDFTACSEECGYCGHC</sequence>
<evidence type="ECO:0000313" key="3">
    <source>
        <dbReference type="Proteomes" id="UP000184383"/>
    </source>
</evidence>
<evidence type="ECO:0008006" key="4">
    <source>
        <dbReference type="Google" id="ProtNLM"/>
    </source>
</evidence>
<dbReference type="VEuPathDB" id="FungiDB:ASPWEDRAFT_32389"/>
<gene>
    <name evidence="2" type="ORF">ASPWEDRAFT_32389</name>
</gene>
<protein>
    <recommendedName>
        <fullName evidence="4">Geranylgeranyl pyrophosphate synthetase</fullName>
    </recommendedName>
</protein>
<dbReference type="AlphaFoldDB" id="A0A1L9R5H3"/>
<proteinExistence type="predicted"/>
<dbReference type="OrthoDB" id="5393654at2759"/>